<evidence type="ECO:0000313" key="8">
    <source>
        <dbReference type="EMBL" id="SNV05368.1"/>
    </source>
</evidence>
<dbReference type="InterPro" id="IPR012255">
    <property type="entry name" value="ETF_b"/>
</dbReference>
<dbReference type="GO" id="GO:0009055">
    <property type="term" value="F:electron transfer activity"/>
    <property type="evidence" value="ECO:0007669"/>
    <property type="project" value="InterPro"/>
</dbReference>
<dbReference type="PANTHER" id="PTHR21294:SF8">
    <property type="entry name" value="ELECTRON TRANSFER FLAVOPROTEIN SUBUNIT BETA"/>
    <property type="match status" value="1"/>
</dbReference>
<dbReference type="InterPro" id="IPR000049">
    <property type="entry name" value="ET-Flavoprotein_bsu_CS"/>
</dbReference>
<keyword evidence="3" id="KW-0813">Transport</keyword>
<dbReference type="InterPro" id="IPR033948">
    <property type="entry name" value="ETF_beta_N"/>
</dbReference>
<dbReference type="CDD" id="cd01714">
    <property type="entry name" value="ETF_beta"/>
    <property type="match status" value="1"/>
</dbReference>
<evidence type="ECO:0000256" key="5">
    <source>
        <dbReference type="ARBA" id="ARBA00042002"/>
    </source>
</evidence>
<dbReference type="InterPro" id="IPR014730">
    <property type="entry name" value="ETF_a/b_N"/>
</dbReference>
<evidence type="ECO:0000313" key="7">
    <source>
        <dbReference type="EMBL" id="AMD85055.1"/>
    </source>
</evidence>
<dbReference type="Gene3D" id="3.40.50.620">
    <property type="entry name" value="HUPs"/>
    <property type="match status" value="1"/>
</dbReference>
<proteinExistence type="inferred from homology"/>
<evidence type="ECO:0000256" key="2">
    <source>
        <dbReference type="ARBA" id="ARBA00016797"/>
    </source>
</evidence>
<dbReference type="RefSeq" id="WP_066429101.1">
    <property type="nucleotide sequence ID" value="NZ_CP014227.1"/>
</dbReference>
<evidence type="ECO:0000313" key="10">
    <source>
        <dbReference type="Proteomes" id="UP000215539"/>
    </source>
</evidence>
<dbReference type="PROSITE" id="PS01065">
    <property type="entry name" value="ETF_BETA"/>
    <property type="match status" value="1"/>
</dbReference>
<keyword evidence="9" id="KW-1185">Reference proteome</keyword>
<dbReference type="AlphaFoldDB" id="A0AAX2GVQ4"/>
<dbReference type="Proteomes" id="UP000065822">
    <property type="component" value="Chromosome"/>
</dbReference>
<dbReference type="SMART" id="SM00893">
    <property type="entry name" value="ETF"/>
    <property type="match status" value="1"/>
</dbReference>
<feature type="domain" description="Electron transfer flavoprotein alpha/beta-subunit N-terminal" evidence="6">
    <location>
        <begin position="23"/>
        <end position="212"/>
    </location>
</feature>
<dbReference type="InterPro" id="IPR014729">
    <property type="entry name" value="Rossmann-like_a/b/a_fold"/>
</dbReference>
<dbReference type="Pfam" id="PF01012">
    <property type="entry name" value="ETF"/>
    <property type="match status" value="1"/>
</dbReference>
<dbReference type="EMBL" id="LT906449">
    <property type="protein sequence ID" value="SNV05368.1"/>
    <property type="molecule type" value="Genomic_DNA"/>
</dbReference>
<organism evidence="8 10">
    <name type="scientific">Capnocytophaga haemolytica</name>
    <dbReference type="NCBI Taxonomy" id="45243"/>
    <lineage>
        <taxon>Bacteria</taxon>
        <taxon>Pseudomonadati</taxon>
        <taxon>Bacteroidota</taxon>
        <taxon>Flavobacteriia</taxon>
        <taxon>Flavobacteriales</taxon>
        <taxon>Flavobacteriaceae</taxon>
        <taxon>Capnocytophaga</taxon>
    </lineage>
</organism>
<evidence type="ECO:0000256" key="1">
    <source>
        <dbReference type="ARBA" id="ARBA00007557"/>
    </source>
</evidence>
<dbReference type="EMBL" id="CP014227">
    <property type="protein sequence ID" value="AMD85055.1"/>
    <property type="molecule type" value="Genomic_DNA"/>
</dbReference>
<dbReference type="PIRSF" id="PIRSF000090">
    <property type="entry name" value="Beta-ETF"/>
    <property type="match status" value="1"/>
</dbReference>
<evidence type="ECO:0000256" key="4">
    <source>
        <dbReference type="ARBA" id="ARBA00022982"/>
    </source>
</evidence>
<dbReference type="KEGG" id="chg:AXF12_05700"/>
<protein>
    <recommendedName>
        <fullName evidence="2">Electron transfer flavoprotein subunit beta</fullName>
    </recommendedName>
    <alternativeName>
        <fullName evidence="5">Electron transfer flavoprotein small subunit</fullName>
    </alternativeName>
</protein>
<dbReference type="SUPFAM" id="SSF52402">
    <property type="entry name" value="Adenine nucleotide alpha hydrolases-like"/>
    <property type="match status" value="1"/>
</dbReference>
<keyword evidence="4" id="KW-0249">Electron transport</keyword>
<sequence>MKILVCISSVPDTTSKINFTADGKGFDPTGVQFIINPADEFCLTKAIILKEQHGGTVTLLNVGGADTEPVLRKASAVGADDIIRVDAAPKDSFFVAQQIARVAREGAYDLIVCGKESIDYNGAMVGGTVAELLGLPFVNRCVGLDIEGNTATAQREVEGGKETLTVSLPAVIAGQKGLTLERDLRIPNMRNLMAARTKAITVVAPEEVSTTTEIVSYEKLPPKQAVKMVDANNLEELIDLLHNEAKVI</sequence>
<evidence type="ECO:0000313" key="9">
    <source>
        <dbReference type="Proteomes" id="UP000065822"/>
    </source>
</evidence>
<dbReference type="Proteomes" id="UP000215539">
    <property type="component" value="Chromosome 1"/>
</dbReference>
<gene>
    <name evidence="8" type="primary">etfB</name>
    <name evidence="7" type="ORF">AXF12_05700</name>
    <name evidence="8" type="ORF">SAMEA44541418_00580</name>
</gene>
<dbReference type="PANTHER" id="PTHR21294">
    <property type="entry name" value="ELECTRON TRANSFER FLAVOPROTEIN BETA-SUBUNIT"/>
    <property type="match status" value="1"/>
</dbReference>
<reference evidence="7 9" key="1">
    <citation type="submission" date="2016-02" db="EMBL/GenBank/DDBJ databases">
        <authorList>
            <person name="Holder M.E."/>
            <person name="Ajami N.J."/>
            <person name="Petrosino J.F."/>
        </authorList>
    </citation>
    <scope>NUCLEOTIDE SEQUENCE [LARGE SCALE GENOMIC DNA]</scope>
    <source>
        <strain evidence="7 9">CCUG 32990</strain>
    </source>
</reference>
<evidence type="ECO:0000259" key="6">
    <source>
        <dbReference type="SMART" id="SM00893"/>
    </source>
</evidence>
<evidence type="ECO:0000256" key="3">
    <source>
        <dbReference type="ARBA" id="ARBA00022448"/>
    </source>
</evidence>
<name>A0AAX2GVQ4_9FLAO</name>
<reference evidence="8 10" key="2">
    <citation type="submission" date="2017-06" db="EMBL/GenBank/DDBJ databases">
        <authorList>
            <consortium name="Pathogen Informatics"/>
        </authorList>
    </citation>
    <scope>NUCLEOTIDE SEQUENCE [LARGE SCALE GENOMIC DNA]</scope>
    <source>
        <strain evidence="8 10">NCTC12947</strain>
    </source>
</reference>
<accession>A0AAX2GVQ4</accession>
<comment type="similarity">
    <text evidence="1">Belongs to the ETF beta-subunit/FixA family.</text>
</comment>